<accession>A0A2W0HGH0</accession>
<proteinExistence type="predicted"/>
<keyword evidence="3" id="KW-1185">Reference proteome</keyword>
<evidence type="ECO:0000313" key="3">
    <source>
        <dbReference type="Proteomes" id="UP000248066"/>
    </source>
</evidence>
<evidence type="ECO:0000313" key="2">
    <source>
        <dbReference type="EMBL" id="PYZ96515.1"/>
    </source>
</evidence>
<keyword evidence="1" id="KW-0472">Membrane</keyword>
<protein>
    <submittedName>
        <fullName evidence="2">Uncharacterized protein</fullName>
    </submittedName>
</protein>
<dbReference type="AlphaFoldDB" id="A0A2W0HGH0"/>
<dbReference type="Proteomes" id="UP000248066">
    <property type="component" value="Unassembled WGS sequence"/>
</dbReference>
<sequence length="89" mass="10113">MKNEHSERKFKEDEAFVRSQMNYDQVDVPAIPLERSRMSRFFRYLGSPARNPFERFEAVDGGGAVRIVLLPAAAGVALMLVQAGVYLFF</sequence>
<name>A0A2W0HGH0_9BACI</name>
<comment type="caution">
    <text evidence="2">The sequence shown here is derived from an EMBL/GenBank/DDBJ whole genome shotgun (WGS) entry which is preliminary data.</text>
</comment>
<keyword evidence="1" id="KW-1133">Transmembrane helix</keyword>
<reference evidence="2 3" key="1">
    <citation type="submission" date="2017-10" db="EMBL/GenBank/DDBJ databases">
        <title>Bacillus sp. nov., a halophilic bacterium isolated from a Yangshapao Lake.</title>
        <authorList>
            <person name="Wang H."/>
        </authorList>
    </citation>
    <scope>NUCLEOTIDE SEQUENCE [LARGE SCALE GENOMIC DNA]</scope>
    <source>
        <strain evidence="2 3">YSP-3</strain>
    </source>
</reference>
<dbReference type="EMBL" id="PDOF01000002">
    <property type="protein sequence ID" value="PYZ96515.1"/>
    <property type="molecule type" value="Genomic_DNA"/>
</dbReference>
<dbReference type="OrthoDB" id="2736366at2"/>
<dbReference type="RefSeq" id="WP_110520279.1">
    <property type="nucleotide sequence ID" value="NZ_PDOF01000002.1"/>
</dbReference>
<keyword evidence="1" id="KW-0812">Transmembrane</keyword>
<evidence type="ECO:0000256" key="1">
    <source>
        <dbReference type="SAM" id="Phobius"/>
    </source>
</evidence>
<organism evidence="2 3">
    <name type="scientific">Alteribacter lacisalsi</name>
    <dbReference type="NCBI Taxonomy" id="2045244"/>
    <lineage>
        <taxon>Bacteria</taxon>
        <taxon>Bacillati</taxon>
        <taxon>Bacillota</taxon>
        <taxon>Bacilli</taxon>
        <taxon>Bacillales</taxon>
        <taxon>Bacillaceae</taxon>
        <taxon>Alteribacter</taxon>
    </lineage>
</organism>
<gene>
    <name evidence="2" type="ORF">CR205_12420</name>
</gene>
<feature type="transmembrane region" description="Helical" evidence="1">
    <location>
        <begin position="67"/>
        <end position="88"/>
    </location>
</feature>